<dbReference type="GO" id="GO:0008198">
    <property type="term" value="F:ferrous iron binding"/>
    <property type="evidence" value="ECO:0007669"/>
    <property type="project" value="TreeGrafter"/>
</dbReference>
<dbReference type="OrthoDB" id="6614653at2759"/>
<dbReference type="AlphaFoldDB" id="A0A182E2U3"/>
<dbReference type="GO" id="GO:0035513">
    <property type="term" value="P:oxidative RNA demethylation"/>
    <property type="evidence" value="ECO:0007669"/>
    <property type="project" value="TreeGrafter"/>
</dbReference>
<reference evidence="14" key="1">
    <citation type="submission" date="2016-06" db="UniProtKB">
        <authorList>
            <consortium name="WormBaseParasite"/>
        </authorList>
    </citation>
    <scope>IDENTIFICATION</scope>
</reference>
<dbReference type="InterPro" id="IPR022649">
    <property type="entry name" value="Pr_cel_nuc_antig_C"/>
</dbReference>
<comment type="function">
    <text evidence="8">This protein is an auxiliary protein of DNA polymerase delta and is involved in the control of eukaryotic DNA replication by increasing the polymerase's processivity during elongation of the leading strand.</text>
</comment>
<dbReference type="InterPro" id="IPR004574">
    <property type="entry name" value="Alkb"/>
</dbReference>
<dbReference type="Proteomes" id="UP000271087">
    <property type="component" value="Unassembled WGS sequence"/>
</dbReference>
<dbReference type="EMBL" id="UYRW01000348">
    <property type="protein sequence ID" value="VDK65983.1"/>
    <property type="molecule type" value="Genomic_DNA"/>
</dbReference>
<dbReference type="PROSITE" id="PS51471">
    <property type="entry name" value="FE2OG_OXY"/>
    <property type="match status" value="1"/>
</dbReference>
<evidence type="ECO:0000256" key="6">
    <source>
        <dbReference type="ARBA" id="ARBA00023125"/>
    </source>
</evidence>
<keyword evidence="2 7" id="KW-0479">Metal-binding</keyword>
<dbReference type="Pfam" id="PF02747">
    <property type="entry name" value="PCNA_C"/>
    <property type="match status" value="1"/>
</dbReference>
<evidence type="ECO:0000256" key="8">
    <source>
        <dbReference type="RuleBase" id="RU000641"/>
    </source>
</evidence>
<keyword evidence="10" id="KW-0472">Membrane</keyword>
<evidence type="ECO:0000256" key="4">
    <source>
        <dbReference type="ARBA" id="ARBA00023002"/>
    </source>
</evidence>
<dbReference type="GO" id="GO:0030337">
    <property type="term" value="F:DNA polymerase processivity factor activity"/>
    <property type="evidence" value="ECO:0007669"/>
    <property type="project" value="InterPro"/>
</dbReference>
<dbReference type="InterPro" id="IPR037151">
    <property type="entry name" value="AlkB-like_sf"/>
</dbReference>
<dbReference type="InterPro" id="IPR022659">
    <property type="entry name" value="Pr_cel_nuc_antig_CS"/>
</dbReference>
<dbReference type="GO" id="GO:0035515">
    <property type="term" value="F:oxidative RNA demethylase activity"/>
    <property type="evidence" value="ECO:0007669"/>
    <property type="project" value="TreeGrafter"/>
</dbReference>
<dbReference type="CDD" id="cd00577">
    <property type="entry name" value="PCNA"/>
    <property type="match status" value="1"/>
</dbReference>
<dbReference type="GO" id="GO:0005634">
    <property type="term" value="C:nucleus"/>
    <property type="evidence" value="ECO:0007669"/>
    <property type="project" value="UniProtKB-SubCell"/>
</dbReference>
<evidence type="ECO:0000313" key="14">
    <source>
        <dbReference type="WBParaSite" id="nOo.2.0.1.t02295-RA"/>
    </source>
</evidence>
<dbReference type="SUPFAM" id="SSF51197">
    <property type="entry name" value="Clavaminate synthase-like"/>
    <property type="match status" value="1"/>
</dbReference>
<dbReference type="Pfam" id="PF00705">
    <property type="entry name" value="PCNA_N"/>
    <property type="match status" value="1"/>
</dbReference>
<evidence type="ECO:0000256" key="9">
    <source>
        <dbReference type="RuleBase" id="RU003671"/>
    </source>
</evidence>
<feature type="binding site" evidence="7">
    <location>
        <position position="292"/>
    </location>
    <ligand>
        <name>Fe cation</name>
        <dbReference type="ChEBI" id="CHEBI:24875"/>
        <note>catalytic</note>
    </ligand>
</feature>
<dbReference type="SUPFAM" id="SSF55979">
    <property type="entry name" value="DNA clamp"/>
    <property type="match status" value="2"/>
</dbReference>
<protein>
    <recommendedName>
        <fullName evidence="8">DNA sliding clamp PCNA</fullName>
    </recommendedName>
</protein>
<dbReference type="InterPro" id="IPR005123">
    <property type="entry name" value="Oxoglu/Fe-dep_dioxygenase_dom"/>
</dbReference>
<dbReference type="InterPro" id="IPR022648">
    <property type="entry name" value="Pr_cel_nuc_antig_N"/>
</dbReference>
<dbReference type="PANTHER" id="PTHR16557">
    <property type="entry name" value="ALKYLATED DNA REPAIR PROTEIN ALKB-RELATED"/>
    <property type="match status" value="1"/>
</dbReference>
<evidence type="ECO:0000256" key="2">
    <source>
        <dbReference type="ARBA" id="ARBA00022723"/>
    </source>
</evidence>
<keyword evidence="5 7" id="KW-0408">Iron</keyword>
<keyword evidence="10" id="KW-1133">Transmembrane helix</keyword>
<evidence type="ECO:0000256" key="7">
    <source>
        <dbReference type="PIRSR" id="PIRSR604574-2"/>
    </source>
</evidence>
<evidence type="ECO:0000313" key="13">
    <source>
        <dbReference type="Proteomes" id="UP000271087"/>
    </source>
</evidence>
<evidence type="ECO:0000256" key="10">
    <source>
        <dbReference type="SAM" id="Phobius"/>
    </source>
</evidence>
<comment type="cofactor">
    <cofactor evidence="7">
        <name>Fe(2+)</name>
        <dbReference type="ChEBI" id="CHEBI:29033"/>
    </cofactor>
    <text evidence="7">Binds 1 Fe(2+) ion per subunit.</text>
</comment>
<organism evidence="14">
    <name type="scientific">Onchocerca ochengi</name>
    <name type="common">Filarial nematode worm</name>
    <dbReference type="NCBI Taxonomy" id="42157"/>
    <lineage>
        <taxon>Eukaryota</taxon>
        <taxon>Metazoa</taxon>
        <taxon>Ecdysozoa</taxon>
        <taxon>Nematoda</taxon>
        <taxon>Chromadorea</taxon>
        <taxon>Rhabditida</taxon>
        <taxon>Spirurina</taxon>
        <taxon>Spiruromorpha</taxon>
        <taxon>Filarioidea</taxon>
        <taxon>Onchocercidae</taxon>
        <taxon>Onchocerca</taxon>
    </lineage>
</organism>
<comment type="subcellular location">
    <subcellularLocation>
        <location evidence="8">Nucleus</location>
    </subcellularLocation>
</comment>
<dbReference type="InterPro" id="IPR046938">
    <property type="entry name" value="DNA_clamp_sf"/>
</dbReference>
<dbReference type="GO" id="GO:0035516">
    <property type="term" value="F:broad specificity oxidative DNA demethylase activity"/>
    <property type="evidence" value="ECO:0007669"/>
    <property type="project" value="TreeGrafter"/>
</dbReference>
<feature type="binding site" evidence="7">
    <location>
        <position position="290"/>
    </location>
    <ligand>
        <name>Fe cation</name>
        <dbReference type="ChEBI" id="CHEBI:24875"/>
        <note>catalytic</note>
    </ligand>
</feature>
<evidence type="ECO:0000259" key="11">
    <source>
        <dbReference type="PROSITE" id="PS51471"/>
    </source>
</evidence>
<evidence type="ECO:0000256" key="1">
    <source>
        <dbReference type="ARBA" id="ARBA00010462"/>
    </source>
</evidence>
<dbReference type="GO" id="GO:0003677">
    <property type="term" value="F:DNA binding"/>
    <property type="evidence" value="ECO:0007669"/>
    <property type="project" value="UniProtKB-KW"/>
</dbReference>
<keyword evidence="6 9" id="KW-0238">DNA-binding</keyword>
<dbReference type="InterPro" id="IPR000730">
    <property type="entry name" value="Pr_cel_nuc_antig"/>
</dbReference>
<feature type="domain" description="Fe2OG dioxygenase" evidence="11">
    <location>
        <begin position="272"/>
        <end position="383"/>
    </location>
</feature>
<dbReference type="GO" id="GO:0005737">
    <property type="term" value="C:cytoplasm"/>
    <property type="evidence" value="ECO:0007669"/>
    <property type="project" value="TreeGrafter"/>
</dbReference>
<dbReference type="GO" id="GO:0006275">
    <property type="term" value="P:regulation of DNA replication"/>
    <property type="evidence" value="ECO:0007669"/>
    <property type="project" value="InterPro"/>
</dbReference>
<dbReference type="InterPro" id="IPR027450">
    <property type="entry name" value="AlkB-like"/>
</dbReference>
<dbReference type="PRINTS" id="PR00339">
    <property type="entry name" value="PCNACYCLIN"/>
</dbReference>
<name>A0A182E2U3_ONCOC</name>
<dbReference type="STRING" id="42157.A0A182E2U3"/>
<dbReference type="NCBIfam" id="TIGR00590">
    <property type="entry name" value="pcna"/>
    <property type="match status" value="1"/>
</dbReference>
<sequence>MVGWQLRLTPKEAAAKIVVAIIGLAIGAYAVASVYKPLQMEHKLDLPAIYFVSICRDFRTNWICARVNYCATIKGNMMNVSNKLSTKKTNEDLTDVDDGGGYRDHSPSDSLFKRTFKFYKRHDVVPNFSEVLDLRSSLSSHGVVCSKFEPVVAPSDIISIKLGLRPVSKWTVSTIAHRPGMIMLNDIFEPVSHLQWIKRSLFVYAEPPGFTNVGLKVPKVFKEYGKQLRWSTLGLHYDWATKIYPLEGESLPEELVSLSDVLSQALGIGPMYADAAIINFYSRKSTLAPHVDRSERKLSSPLISLSFGQTAIYLAGGTNLDDPIDAFYIRSGDVLVVYGPQRLIYHAVPRIIQDKQFEDKDQPEEIVKYANENRINITLRQAMFEAKLGSASTLKRIVDAIKDLVTDAPFDCSETAMCLQAMDSSHVALVSLKMDVGMFESYRCDRTINLGLSLAGMARALKCANNEDTCLIRYEENDDSVLFLFEDTKRDKSQEVIVKMMDIDSEHLGIPEQDYSAVVCMPAAEFQKTCRDLAMFSDSLMITVTKAGIVFTGKGDTGSSTVTYAPSKTADEEEQVRLSLCNSVPVVVEYGLSENGHLRFYLAPKIDDEDANMN</sequence>
<dbReference type="Gene3D" id="3.70.10.10">
    <property type="match status" value="1"/>
</dbReference>
<keyword evidence="10" id="KW-0812">Transmembrane</keyword>
<proteinExistence type="inferred from homology"/>
<dbReference type="PROSITE" id="PS01251">
    <property type="entry name" value="PCNA_1"/>
    <property type="match status" value="1"/>
</dbReference>
<keyword evidence="4" id="KW-0560">Oxidoreductase</keyword>
<accession>A0A182E2U3</accession>
<keyword evidence="8" id="KW-0539">Nucleus</keyword>
<reference evidence="12 13" key="2">
    <citation type="submission" date="2018-08" db="EMBL/GenBank/DDBJ databases">
        <authorList>
            <person name="Laetsch R D."/>
            <person name="Stevens L."/>
            <person name="Kumar S."/>
            <person name="Blaxter L. M."/>
        </authorList>
    </citation>
    <scope>NUCLEOTIDE SEQUENCE [LARGE SCALE GENOMIC DNA]</scope>
</reference>
<keyword evidence="13" id="KW-1185">Reference proteome</keyword>
<keyword evidence="9" id="KW-0235">DNA replication</keyword>
<evidence type="ECO:0000256" key="5">
    <source>
        <dbReference type="ARBA" id="ARBA00023004"/>
    </source>
</evidence>
<dbReference type="FunFam" id="3.10.150.10:FF:000008">
    <property type="entry name" value="Proliferating cell nuclear antigen"/>
    <property type="match status" value="1"/>
</dbReference>
<comment type="similarity">
    <text evidence="1 9">Belongs to the PCNA family.</text>
</comment>
<evidence type="ECO:0000313" key="12">
    <source>
        <dbReference type="EMBL" id="VDK65983.1"/>
    </source>
</evidence>
<gene>
    <name evidence="12" type="ORF">NOO_LOCUS2295</name>
</gene>
<dbReference type="Gene3D" id="2.60.120.590">
    <property type="entry name" value="Alpha-ketoglutarate-dependent dioxygenase AlkB-like"/>
    <property type="match status" value="1"/>
</dbReference>
<dbReference type="WBParaSite" id="nOo.2.0.1.t02295-RA">
    <property type="protein sequence ID" value="nOo.2.0.1.t02295-RA"/>
    <property type="gene ID" value="nOo.2.0.1.g02295"/>
</dbReference>
<dbReference type="PANTHER" id="PTHR16557:SF2">
    <property type="entry name" value="NUCLEIC ACID DIOXYGENASE ALKBH1"/>
    <property type="match status" value="1"/>
</dbReference>
<dbReference type="GO" id="GO:0006260">
    <property type="term" value="P:DNA replication"/>
    <property type="evidence" value="ECO:0007669"/>
    <property type="project" value="UniProtKB-KW"/>
</dbReference>
<evidence type="ECO:0000256" key="3">
    <source>
        <dbReference type="ARBA" id="ARBA00022964"/>
    </source>
</evidence>
<feature type="binding site" evidence="7">
    <location>
        <position position="346"/>
    </location>
    <ligand>
        <name>Fe cation</name>
        <dbReference type="ChEBI" id="CHEBI:24875"/>
        <note>catalytic</note>
    </ligand>
</feature>
<dbReference type="Pfam" id="PF13532">
    <property type="entry name" value="2OG-FeII_Oxy_2"/>
    <property type="match status" value="1"/>
</dbReference>
<feature type="transmembrane region" description="Helical" evidence="10">
    <location>
        <begin position="13"/>
        <end position="35"/>
    </location>
</feature>
<keyword evidence="3" id="KW-0223">Dioxygenase</keyword>